<accession>A0AAV7AL00</accession>
<evidence type="ECO:0000313" key="2">
    <source>
        <dbReference type="Proteomes" id="UP000824782"/>
    </source>
</evidence>
<dbReference type="EMBL" id="WNYA01000007">
    <property type="protein sequence ID" value="KAG8562159.1"/>
    <property type="molecule type" value="Genomic_DNA"/>
</dbReference>
<organism evidence="1 2">
    <name type="scientific">Engystomops pustulosus</name>
    <name type="common">Tungara frog</name>
    <name type="synonym">Physalaemus pustulosus</name>
    <dbReference type="NCBI Taxonomy" id="76066"/>
    <lineage>
        <taxon>Eukaryota</taxon>
        <taxon>Metazoa</taxon>
        <taxon>Chordata</taxon>
        <taxon>Craniata</taxon>
        <taxon>Vertebrata</taxon>
        <taxon>Euteleostomi</taxon>
        <taxon>Amphibia</taxon>
        <taxon>Batrachia</taxon>
        <taxon>Anura</taxon>
        <taxon>Neobatrachia</taxon>
        <taxon>Hyloidea</taxon>
        <taxon>Leptodactylidae</taxon>
        <taxon>Leiuperinae</taxon>
        <taxon>Engystomops</taxon>
    </lineage>
</organism>
<comment type="caution">
    <text evidence="1">The sequence shown here is derived from an EMBL/GenBank/DDBJ whole genome shotgun (WGS) entry which is preliminary data.</text>
</comment>
<gene>
    <name evidence="1" type="ORF">GDO81_015606</name>
</gene>
<sequence length="105" mass="11434">MSMSPASHRRPSPVYITVLTPSRSIIPLYTSQSRHPAFLKLFYNPCGFLSFVTNISCSTLKHTNISSNFQGAGLKLSCPDTQLSYSGPTISLYISILTVYSAAAL</sequence>
<dbReference type="Proteomes" id="UP000824782">
    <property type="component" value="Unassembled WGS sequence"/>
</dbReference>
<proteinExistence type="predicted"/>
<keyword evidence="2" id="KW-1185">Reference proteome</keyword>
<protein>
    <submittedName>
        <fullName evidence="1">Uncharacterized protein</fullName>
    </submittedName>
</protein>
<name>A0AAV7AL00_ENGPU</name>
<evidence type="ECO:0000313" key="1">
    <source>
        <dbReference type="EMBL" id="KAG8562159.1"/>
    </source>
</evidence>
<reference evidence="1" key="1">
    <citation type="thesis" date="2020" institute="ProQuest LLC" country="789 East Eisenhower Parkway, Ann Arbor, MI, USA">
        <title>Comparative Genomics and Chromosome Evolution.</title>
        <authorList>
            <person name="Mudd A.B."/>
        </authorList>
    </citation>
    <scope>NUCLEOTIDE SEQUENCE</scope>
    <source>
        <strain evidence="1">237g6f4</strain>
        <tissue evidence="1">Blood</tissue>
    </source>
</reference>
<dbReference type="AlphaFoldDB" id="A0AAV7AL00"/>